<dbReference type="OrthoDB" id="9128957at2"/>
<evidence type="ECO:0000313" key="11">
    <source>
        <dbReference type="EMBL" id="RZU66233.1"/>
    </source>
</evidence>
<dbReference type="Proteomes" id="UP000291483">
    <property type="component" value="Unassembled WGS sequence"/>
</dbReference>
<keyword evidence="2" id="KW-0813">Transport</keyword>
<comment type="subcellular location">
    <subcellularLocation>
        <location evidence="1">Cell membrane</location>
        <topology evidence="1">Multi-pass membrane protein</topology>
    </subcellularLocation>
</comment>
<evidence type="ECO:0000256" key="1">
    <source>
        <dbReference type="ARBA" id="ARBA00004651"/>
    </source>
</evidence>
<dbReference type="Pfam" id="PF00005">
    <property type="entry name" value="ABC_tran"/>
    <property type="match status" value="1"/>
</dbReference>
<feature type="transmembrane region" description="Helical" evidence="9">
    <location>
        <begin position="36"/>
        <end position="54"/>
    </location>
</feature>
<dbReference type="AlphaFoldDB" id="A0A4Q8AQ42"/>
<evidence type="ECO:0000256" key="7">
    <source>
        <dbReference type="ARBA" id="ARBA00022989"/>
    </source>
</evidence>
<reference evidence="11 12" key="1">
    <citation type="submission" date="2019-02" db="EMBL/GenBank/DDBJ databases">
        <title>Sequencing the genomes of 1000 actinobacteria strains.</title>
        <authorList>
            <person name="Klenk H.-P."/>
        </authorList>
    </citation>
    <scope>NUCLEOTIDE SEQUENCE [LARGE SCALE GENOMIC DNA]</scope>
    <source>
        <strain evidence="11 12">DSM 18319</strain>
    </source>
</reference>
<feature type="domain" description="ABC transporter" evidence="10">
    <location>
        <begin position="390"/>
        <end position="617"/>
    </location>
</feature>
<sequence>MPRADAPVLNTETRRSAARAATPSPQPWLRSPLGRTALPLGIAAIGLLAGYLLSIGLSGYFVFLAVSAVTAAIAILGLGVVTGSAGMIALCQLTFAAVGAWVVSLLNVMEAPGGFVAWLLLGGVAAGLVGILVGLPALRLRGVNLAVVTLGFAAAADVTLVQIQFPGSKDGVAIVRPEAFSSDRSYFFFSIIVLTACALTVFFLQRSRWGSSWKAVAFSERGTASVGQSVQSAKLTAFAVSAALGGISGGLLAGQVQLPFASSFTPIQSLALYILAVMSGAYLIDMAIFGGLLWVVVPELLKRWGVPQDWGFVVFGVLGVQALTSGTNLGQGIRALWWKRADKRAAAARSAARERSALLRAELDDEALEQGSSPVSAAPASDPVATAPVLVVQNLGVTFGTLKALDGVSLEVPARSVMGLIGPNGAGKSTFVDAISGFLPQHTGTVTLNGTPLAGLSPMRRARLGLRRTFQQDRVPPSLTVEAYLRFVARRSVSSAEIDEVLDFFGCPEAATRLVSVDVGTRRLIEVAANVLARPSLLILDEPAAGLSHDEHVELGRRLRAVPGRYDMSIVLIEHDLDLVRTVCSTLTVLDFGTVLASGNQAEVLADPAVIKAYMGETEML</sequence>
<keyword evidence="4 9" id="KW-0812">Transmembrane</keyword>
<keyword evidence="8 9" id="KW-0472">Membrane</keyword>
<dbReference type="SUPFAM" id="SSF52540">
    <property type="entry name" value="P-loop containing nucleoside triphosphate hydrolases"/>
    <property type="match status" value="1"/>
</dbReference>
<dbReference type="InterPro" id="IPR051120">
    <property type="entry name" value="ABC_AA/LPS_Transport"/>
</dbReference>
<feature type="transmembrane region" description="Helical" evidence="9">
    <location>
        <begin position="235"/>
        <end position="258"/>
    </location>
</feature>
<dbReference type="GO" id="GO:0005524">
    <property type="term" value="F:ATP binding"/>
    <property type="evidence" value="ECO:0007669"/>
    <property type="project" value="UniProtKB-KW"/>
</dbReference>
<dbReference type="PANTHER" id="PTHR45772">
    <property type="entry name" value="CONSERVED COMPONENT OF ABC TRANSPORTER FOR NATURAL AMINO ACIDS-RELATED"/>
    <property type="match status" value="1"/>
</dbReference>
<dbReference type="InterPro" id="IPR001851">
    <property type="entry name" value="ABC_transp_permease"/>
</dbReference>
<dbReference type="GO" id="GO:0005886">
    <property type="term" value="C:plasma membrane"/>
    <property type="evidence" value="ECO:0007669"/>
    <property type="project" value="UniProtKB-SubCell"/>
</dbReference>
<dbReference type="SMART" id="SM00382">
    <property type="entry name" value="AAA"/>
    <property type="match status" value="1"/>
</dbReference>
<keyword evidence="12" id="KW-1185">Reference proteome</keyword>
<dbReference type="InterPro" id="IPR003593">
    <property type="entry name" value="AAA+_ATPase"/>
</dbReference>
<feature type="transmembrane region" description="Helical" evidence="9">
    <location>
        <begin position="115"/>
        <end position="138"/>
    </location>
</feature>
<evidence type="ECO:0000256" key="4">
    <source>
        <dbReference type="ARBA" id="ARBA00022692"/>
    </source>
</evidence>
<dbReference type="Gene3D" id="3.40.50.300">
    <property type="entry name" value="P-loop containing nucleotide triphosphate hydrolases"/>
    <property type="match status" value="1"/>
</dbReference>
<protein>
    <submittedName>
        <fullName evidence="11">Amino acid/amide ABC transporter membrane protein 2 (HAAT family) /amino acid/amide ABC transporter ATP-binding protein 1 (HAAT family)</fullName>
    </submittedName>
</protein>
<dbReference type="InterPro" id="IPR003439">
    <property type="entry name" value="ABC_transporter-like_ATP-bd"/>
</dbReference>
<dbReference type="InterPro" id="IPR043428">
    <property type="entry name" value="LivM-like"/>
</dbReference>
<evidence type="ECO:0000313" key="12">
    <source>
        <dbReference type="Proteomes" id="UP000291483"/>
    </source>
</evidence>
<dbReference type="GO" id="GO:0016887">
    <property type="term" value="F:ATP hydrolysis activity"/>
    <property type="evidence" value="ECO:0007669"/>
    <property type="project" value="InterPro"/>
</dbReference>
<dbReference type="EMBL" id="SHLC01000001">
    <property type="protein sequence ID" value="RZU66233.1"/>
    <property type="molecule type" value="Genomic_DNA"/>
</dbReference>
<evidence type="ECO:0000256" key="2">
    <source>
        <dbReference type="ARBA" id="ARBA00022448"/>
    </source>
</evidence>
<keyword evidence="7 9" id="KW-1133">Transmembrane helix</keyword>
<evidence type="ECO:0000256" key="5">
    <source>
        <dbReference type="ARBA" id="ARBA00022741"/>
    </source>
</evidence>
<evidence type="ECO:0000256" key="9">
    <source>
        <dbReference type="SAM" id="Phobius"/>
    </source>
</evidence>
<feature type="transmembrane region" description="Helical" evidence="9">
    <location>
        <begin position="145"/>
        <end position="165"/>
    </location>
</feature>
<dbReference type="InterPro" id="IPR032823">
    <property type="entry name" value="BCA_ABC_TP_C"/>
</dbReference>
<feature type="transmembrane region" description="Helical" evidence="9">
    <location>
        <begin position="88"/>
        <end position="109"/>
    </location>
</feature>
<keyword evidence="3" id="KW-1003">Cell membrane</keyword>
<dbReference type="InterPro" id="IPR027417">
    <property type="entry name" value="P-loop_NTPase"/>
</dbReference>
<dbReference type="Pfam" id="PF02653">
    <property type="entry name" value="BPD_transp_2"/>
    <property type="match status" value="1"/>
</dbReference>
<dbReference type="PROSITE" id="PS50893">
    <property type="entry name" value="ABC_TRANSPORTER_2"/>
    <property type="match status" value="1"/>
</dbReference>
<comment type="caution">
    <text evidence="11">The sequence shown here is derived from an EMBL/GenBank/DDBJ whole genome shotgun (WGS) entry which is preliminary data.</text>
</comment>
<gene>
    <name evidence="11" type="ORF">EV379_2585</name>
</gene>
<dbReference type="Pfam" id="PF12399">
    <property type="entry name" value="BCA_ABC_TP_C"/>
    <property type="match status" value="1"/>
</dbReference>
<evidence type="ECO:0000256" key="6">
    <source>
        <dbReference type="ARBA" id="ARBA00022840"/>
    </source>
</evidence>
<name>A0A4Q8AQ42_9MICO</name>
<dbReference type="PANTHER" id="PTHR45772:SF4">
    <property type="entry name" value="ABC TRANSPORTER ATP-BINDING PROTEIN"/>
    <property type="match status" value="1"/>
</dbReference>
<keyword evidence="6 11" id="KW-0067">ATP-binding</keyword>
<organism evidence="11 12">
    <name type="scientific">Microterricola gilva</name>
    <dbReference type="NCBI Taxonomy" id="393267"/>
    <lineage>
        <taxon>Bacteria</taxon>
        <taxon>Bacillati</taxon>
        <taxon>Actinomycetota</taxon>
        <taxon>Actinomycetes</taxon>
        <taxon>Micrococcales</taxon>
        <taxon>Microbacteriaceae</taxon>
        <taxon>Microterricola</taxon>
    </lineage>
</organism>
<accession>A0A4Q8AQ42</accession>
<evidence type="ECO:0000256" key="3">
    <source>
        <dbReference type="ARBA" id="ARBA00022475"/>
    </source>
</evidence>
<evidence type="ECO:0000259" key="10">
    <source>
        <dbReference type="PROSITE" id="PS50893"/>
    </source>
</evidence>
<feature type="transmembrane region" description="Helical" evidence="9">
    <location>
        <begin position="270"/>
        <end position="297"/>
    </location>
</feature>
<proteinExistence type="predicted"/>
<keyword evidence="5" id="KW-0547">Nucleotide-binding</keyword>
<dbReference type="CDD" id="cd06581">
    <property type="entry name" value="TM_PBP1_LivM_like"/>
    <property type="match status" value="1"/>
</dbReference>
<feature type="transmembrane region" description="Helical" evidence="9">
    <location>
        <begin position="185"/>
        <end position="204"/>
    </location>
</feature>
<dbReference type="RefSeq" id="WP_130506467.1">
    <property type="nucleotide sequence ID" value="NZ_SHLC01000001.1"/>
</dbReference>
<dbReference type="GO" id="GO:0015658">
    <property type="term" value="F:branched-chain amino acid transmembrane transporter activity"/>
    <property type="evidence" value="ECO:0007669"/>
    <property type="project" value="InterPro"/>
</dbReference>
<evidence type="ECO:0000256" key="8">
    <source>
        <dbReference type="ARBA" id="ARBA00023136"/>
    </source>
</evidence>